<accession>M6RJ08</accession>
<organism evidence="2 3">
    <name type="scientific">Leptospira interrogans serovar Icterohaemorrhagiae str. Verdun HP</name>
    <dbReference type="NCBI Taxonomy" id="1049910"/>
    <lineage>
        <taxon>Bacteria</taxon>
        <taxon>Pseudomonadati</taxon>
        <taxon>Spirochaetota</taxon>
        <taxon>Spirochaetia</taxon>
        <taxon>Leptospirales</taxon>
        <taxon>Leptospiraceae</taxon>
        <taxon>Leptospira</taxon>
    </lineage>
</organism>
<protein>
    <submittedName>
        <fullName evidence="2">Peptidase, M23 domain protein</fullName>
    </submittedName>
</protein>
<feature type="domain" description="M23ase beta-sheet core" evidence="1">
    <location>
        <begin position="2"/>
        <end position="29"/>
    </location>
</feature>
<evidence type="ECO:0000313" key="3">
    <source>
        <dbReference type="Proteomes" id="UP000012092"/>
    </source>
</evidence>
<proteinExistence type="predicted"/>
<dbReference type="InterPro" id="IPR016047">
    <property type="entry name" value="M23ase_b-sheet_dom"/>
</dbReference>
<dbReference type="EMBL" id="AHNZ02000374">
    <property type="protein sequence ID" value="EMO05776.1"/>
    <property type="molecule type" value="Genomic_DNA"/>
</dbReference>
<dbReference type="InterPro" id="IPR011055">
    <property type="entry name" value="Dup_hybrid_motif"/>
</dbReference>
<sequence length="39" mass="4126">MIGKVGSTGMSTGPHLHLGLRVQGTMVNPLSVIGQKFFE</sequence>
<dbReference type="Gene3D" id="2.70.70.10">
    <property type="entry name" value="Glucose Permease (Domain IIA)"/>
    <property type="match status" value="1"/>
</dbReference>
<dbReference type="AlphaFoldDB" id="M6RJ08"/>
<evidence type="ECO:0000313" key="2">
    <source>
        <dbReference type="EMBL" id="EMO05776.1"/>
    </source>
</evidence>
<dbReference type="Pfam" id="PF01551">
    <property type="entry name" value="Peptidase_M23"/>
    <property type="match status" value="1"/>
</dbReference>
<comment type="caution">
    <text evidence="2">The sequence shown here is derived from an EMBL/GenBank/DDBJ whole genome shotgun (WGS) entry which is preliminary data.</text>
</comment>
<name>M6RJ08_LEPIR</name>
<dbReference type="Proteomes" id="UP000012092">
    <property type="component" value="Unassembled WGS sequence"/>
</dbReference>
<gene>
    <name evidence="2" type="ORF">LEP1GSC116_0592</name>
</gene>
<evidence type="ECO:0000259" key="1">
    <source>
        <dbReference type="Pfam" id="PF01551"/>
    </source>
</evidence>
<dbReference type="SUPFAM" id="SSF51261">
    <property type="entry name" value="Duplicated hybrid motif"/>
    <property type="match status" value="1"/>
</dbReference>
<reference evidence="2 3" key="1">
    <citation type="submission" date="2013-01" db="EMBL/GenBank/DDBJ databases">
        <authorList>
            <person name="Harkins D.M."/>
            <person name="Durkin A.S."/>
            <person name="Brinkac L.M."/>
            <person name="Haft D.H."/>
            <person name="Selengut J.D."/>
            <person name="Sanka R."/>
            <person name="DePew J."/>
            <person name="Purushe J."/>
            <person name="Picardeau M."/>
            <person name="Werts C."/>
            <person name="Goarant C."/>
            <person name="Vinetz J.M."/>
            <person name="Sutton G.G."/>
            <person name="Nierman W.C."/>
            <person name="Fouts D.E."/>
        </authorList>
    </citation>
    <scope>NUCLEOTIDE SEQUENCE [LARGE SCALE GENOMIC DNA]</scope>
    <source>
        <strain evidence="2 3">Verdun HP</strain>
    </source>
</reference>